<accession>A0A443HPT9</accession>
<sequence length="216" mass="24631">MILYTTLKAFVRYDPNISLQVEFLPGEASPDLNGVKIYLELNEPPNVLRDADIEEDDCYEEFRNYLSRFDYRHWARVLQECAKTIRAEFKAVMRKFNDPTKIVSFKYLTRPPSWNDVDLTKEGSSGKVLTKPTSDTGRGNVLAKPASIVKKTAIPKNNNRVQRYFASLNQTLKADILLRVAPREGEQNELAPLVLNRRYNCGGCTSLSGWCPRVPV</sequence>
<evidence type="ECO:0000313" key="2">
    <source>
        <dbReference type="Proteomes" id="UP000283841"/>
    </source>
</evidence>
<dbReference type="GeneID" id="39598361"/>
<organism evidence="1 2">
    <name type="scientific">Byssochlamys spectabilis</name>
    <name type="common">Paecilomyces variotii</name>
    <dbReference type="NCBI Taxonomy" id="264951"/>
    <lineage>
        <taxon>Eukaryota</taxon>
        <taxon>Fungi</taxon>
        <taxon>Dikarya</taxon>
        <taxon>Ascomycota</taxon>
        <taxon>Pezizomycotina</taxon>
        <taxon>Eurotiomycetes</taxon>
        <taxon>Eurotiomycetidae</taxon>
        <taxon>Eurotiales</taxon>
        <taxon>Thermoascaceae</taxon>
        <taxon>Paecilomyces</taxon>
    </lineage>
</organism>
<evidence type="ECO:0000313" key="1">
    <source>
        <dbReference type="EMBL" id="RWQ93846.1"/>
    </source>
</evidence>
<comment type="caution">
    <text evidence="1">The sequence shown here is derived from an EMBL/GenBank/DDBJ whole genome shotgun (WGS) entry which is preliminary data.</text>
</comment>
<dbReference type="AlphaFoldDB" id="A0A443HPT9"/>
<dbReference type="Proteomes" id="UP000283841">
    <property type="component" value="Unassembled WGS sequence"/>
</dbReference>
<dbReference type="VEuPathDB" id="FungiDB:C8Q69DRAFT_445762"/>
<protein>
    <submittedName>
        <fullName evidence="1">Uncharacterized protein</fullName>
    </submittedName>
</protein>
<proteinExistence type="predicted"/>
<gene>
    <name evidence="1" type="ORF">C8Q69DRAFT_445762</name>
</gene>
<keyword evidence="2" id="KW-1185">Reference proteome</keyword>
<dbReference type="RefSeq" id="XP_028483491.1">
    <property type="nucleotide sequence ID" value="XM_028629084.1"/>
</dbReference>
<name>A0A443HPT9_BYSSP</name>
<reference evidence="1 2" key="1">
    <citation type="journal article" date="2018" name="Front. Microbiol.">
        <title>Genomic and genetic insights into a cosmopolitan fungus, Paecilomyces variotii (Eurotiales).</title>
        <authorList>
            <person name="Urquhart A.S."/>
            <person name="Mondo S.J."/>
            <person name="Makela M.R."/>
            <person name="Hane J.K."/>
            <person name="Wiebenga A."/>
            <person name="He G."/>
            <person name="Mihaltcheva S."/>
            <person name="Pangilinan J."/>
            <person name="Lipzen A."/>
            <person name="Barry K."/>
            <person name="de Vries R.P."/>
            <person name="Grigoriev I.V."/>
            <person name="Idnurm A."/>
        </authorList>
    </citation>
    <scope>NUCLEOTIDE SEQUENCE [LARGE SCALE GENOMIC DNA]</scope>
    <source>
        <strain evidence="1 2">CBS 101075</strain>
    </source>
</reference>
<dbReference type="EMBL" id="RCNU01000008">
    <property type="protein sequence ID" value="RWQ93846.1"/>
    <property type="molecule type" value="Genomic_DNA"/>
</dbReference>